<dbReference type="GO" id="GO:0006310">
    <property type="term" value="P:DNA recombination"/>
    <property type="evidence" value="ECO:0007669"/>
    <property type="project" value="UniProtKB-KW"/>
</dbReference>
<dbReference type="SUPFAM" id="SSF56349">
    <property type="entry name" value="DNA breaking-rejoining enzymes"/>
    <property type="match status" value="1"/>
</dbReference>
<name>A0AA92LAM2_9FIRM</name>
<accession>A0AA92LAM2</accession>
<organism evidence="3 4">
    <name type="scientific">Acutalibacter muris</name>
    <dbReference type="NCBI Taxonomy" id="1796620"/>
    <lineage>
        <taxon>Bacteria</taxon>
        <taxon>Bacillati</taxon>
        <taxon>Bacillota</taxon>
        <taxon>Clostridia</taxon>
        <taxon>Eubacteriales</taxon>
        <taxon>Acutalibacteraceae</taxon>
        <taxon>Acutalibacter</taxon>
    </lineage>
</organism>
<gene>
    <name evidence="3" type="ORF">I5Q82_08360</name>
</gene>
<feature type="domain" description="Tyr recombinase" evidence="2">
    <location>
        <begin position="1"/>
        <end position="40"/>
    </location>
</feature>
<dbReference type="Proteomes" id="UP000596035">
    <property type="component" value="Chromosome"/>
</dbReference>
<evidence type="ECO:0000313" key="4">
    <source>
        <dbReference type="Proteomes" id="UP000596035"/>
    </source>
</evidence>
<dbReference type="Pfam" id="PF00589">
    <property type="entry name" value="Phage_integrase"/>
    <property type="match status" value="1"/>
</dbReference>
<evidence type="ECO:0000256" key="1">
    <source>
        <dbReference type="ARBA" id="ARBA00023172"/>
    </source>
</evidence>
<protein>
    <submittedName>
        <fullName evidence="3">Tyrosine-type recombinase/integrase</fullName>
    </submittedName>
</protein>
<sequence length="55" mass="5784">MANAGMDVKSLQYLMGHSDVNTTLNIYTHSSYEAAAHAFGKVSSAPDKGAEPVEA</sequence>
<evidence type="ECO:0000259" key="2">
    <source>
        <dbReference type="PROSITE" id="PS51898"/>
    </source>
</evidence>
<reference evidence="3 4" key="1">
    <citation type="submission" date="2020-11" db="EMBL/GenBank/DDBJ databases">
        <title>Closed and high quality bacterial genomes of the OMM12 community.</title>
        <authorList>
            <person name="Marbouty M."/>
            <person name="Lamy-Besnier Q."/>
            <person name="Debarbieux L."/>
            <person name="Koszul R."/>
        </authorList>
    </citation>
    <scope>NUCLEOTIDE SEQUENCE [LARGE SCALE GENOMIC DNA]</scope>
    <source>
        <strain evidence="3 4">KB18</strain>
    </source>
</reference>
<dbReference type="PROSITE" id="PS51898">
    <property type="entry name" value="TYR_RECOMBINASE"/>
    <property type="match status" value="1"/>
</dbReference>
<evidence type="ECO:0000313" key="3">
    <source>
        <dbReference type="EMBL" id="QQR31652.1"/>
    </source>
</evidence>
<dbReference type="InterPro" id="IPR011010">
    <property type="entry name" value="DNA_brk_join_enz"/>
</dbReference>
<dbReference type="InterPro" id="IPR002104">
    <property type="entry name" value="Integrase_catalytic"/>
</dbReference>
<proteinExistence type="predicted"/>
<keyword evidence="1" id="KW-0233">DNA recombination</keyword>
<dbReference type="GO" id="GO:0003677">
    <property type="term" value="F:DNA binding"/>
    <property type="evidence" value="ECO:0007669"/>
    <property type="project" value="InterPro"/>
</dbReference>
<dbReference type="Gene3D" id="1.10.443.10">
    <property type="entry name" value="Intergrase catalytic core"/>
    <property type="match status" value="1"/>
</dbReference>
<dbReference type="GO" id="GO:0015074">
    <property type="term" value="P:DNA integration"/>
    <property type="evidence" value="ECO:0007669"/>
    <property type="project" value="InterPro"/>
</dbReference>
<dbReference type="InterPro" id="IPR013762">
    <property type="entry name" value="Integrase-like_cat_sf"/>
</dbReference>
<dbReference type="EMBL" id="CP065321">
    <property type="protein sequence ID" value="QQR31652.1"/>
    <property type="molecule type" value="Genomic_DNA"/>
</dbReference>
<dbReference type="AlphaFoldDB" id="A0AA92LAM2"/>